<comment type="caution">
    <text evidence="13">The sequence shown here is derived from an EMBL/GenBank/DDBJ whole genome shotgun (WGS) entry which is preliminary data.</text>
</comment>
<dbReference type="SMART" id="SM01217">
    <property type="entry name" value="Fn3_like"/>
    <property type="match status" value="1"/>
</dbReference>
<keyword evidence="11" id="KW-0732">Signal</keyword>
<dbReference type="InterPro" id="IPR050288">
    <property type="entry name" value="Cellulose_deg_GH3"/>
</dbReference>
<dbReference type="InterPro" id="IPR013783">
    <property type="entry name" value="Ig-like_fold"/>
</dbReference>
<feature type="chain" id="PRO_5042116688" description="beta-glucosidase" evidence="11">
    <location>
        <begin position="16"/>
        <end position="860"/>
    </location>
</feature>
<dbReference type="PRINTS" id="PR00133">
    <property type="entry name" value="GLHYDRLASE3"/>
</dbReference>
<keyword evidence="9" id="KW-0326">Glycosidase</keyword>
<keyword evidence="8" id="KW-0119">Carbohydrate metabolism</keyword>
<evidence type="ECO:0000256" key="6">
    <source>
        <dbReference type="ARBA" id="ARBA00023001"/>
    </source>
</evidence>
<dbReference type="Gene3D" id="3.20.20.300">
    <property type="entry name" value="Glycoside hydrolase, family 3, N-terminal domain"/>
    <property type="match status" value="1"/>
</dbReference>
<reference evidence="13" key="1">
    <citation type="submission" date="2022-07" db="EMBL/GenBank/DDBJ databases">
        <title>Genome Sequence of Leucocoprinus birnbaumii.</title>
        <authorList>
            <person name="Buettner E."/>
        </authorList>
    </citation>
    <scope>NUCLEOTIDE SEQUENCE</scope>
    <source>
        <strain evidence="13">VT141</strain>
    </source>
</reference>
<evidence type="ECO:0000256" key="2">
    <source>
        <dbReference type="ARBA" id="ARBA00004987"/>
    </source>
</evidence>
<evidence type="ECO:0000256" key="4">
    <source>
        <dbReference type="ARBA" id="ARBA00012744"/>
    </source>
</evidence>
<keyword evidence="6" id="KW-0136">Cellulose degradation</keyword>
<dbReference type="SUPFAM" id="SSF51445">
    <property type="entry name" value="(Trans)glycosidases"/>
    <property type="match status" value="1"/>
</dbReference>
<evidence type="ECO:0000256" key="8">
    <source>
        <dbReference type="ARBA" id="ARBA00023277"/>
    </source>
</evidence>
<evidence type="ECO:0000256" key="5">
    <source>
        <dbReference type="ARBA" id="ARBA00022801"/>
    </source>
</evidence>
<dbReference type="InterPro" id="IPR017853">
    <property type="entry name" value="GH"/>
</dbReference>
<dbReference type="GO" id="GO:0030245">
    <property type="term" value="P:cellulose catabolic process"/>
    <property type="evidence" value="ECO:0007669"/>
    <property type="project" value="UniProtKB-KW"/>
</dbReference>
<keyword evidence="14" id="KW-1185">Reference proteome</keyword>
<dbReference type="Pfam" id="PF00933">
    <property type="entry name" value="Glyco_hydro_3"/>
    <property type="match status" value="1"/>
</dbReference>
<comment type="similarity">
    <text evidence="3">Belongs to the glycosyl hydrolase 3 family.</text>
</comment>
<dbReference type="InterPro" id="IPR036962">
    <property type="entry name" value="Glyco_hydro_3_N_sf"/>
</dbReference>
<dbReference type="Proteomes" id="UP001213000">
    <property type="component" value="Unassembled WGS sequence"/>
</dbReference>
<dbReference type="EC" id="3.2.1.21" evidence="4"/>
<organism evidence="13 14">
    <name type="scientific">Leucocoprinus birnbaumii</name>
    <dbReference type="NCBI Taxonomy" id="56174"/>
    <lineage>
        <taxon>Eukaryota</taxon>
        <taxon>Fungi</taxon>
        <taxon>Dikarya</taxon>
        <taxon>Basidiomycota</taxon>
        <taxon>Agaricomycotina</taxon>
        <taxon>Agaricomycetes</taxon>
        <taxon>Agaricomycetidae</taxon>
        <taxon>Agaricales</taxon>
        <taxon>Agaricineae</taxon>
        <taxon>Agaricaceae</taxon>
        <taxon>Leucocoprinus</taxon>
    </lineage>
</organism>
<sequence>MTRFLWFSLLPVVLAAPSSSLKGLGSSGVATSTANVSSGTTVAQSSIVSSTSVFASSGTLPSSSSLGTSSVSSVATSAATPSSSVTEPIIQPPVVPTTFVPFPVPSDQPVPNVFEATDPSKPPEVGSSIIPDFGPAWDAAYKKAKAKIASFSLEEKVSVASGVGGSSRCVGNIQPIDPVDGRGWPGLCLEDAPLGVRLADFVTGFPTGINTAATFNRRLIRARGLAMGQEHVGKGVNVALGPMMNLGRVAEGGRNWEGFGADPYLAGEVAYETILGMQQGGVQACAKHLVDNEQETKRTTSSSDVDDRTQHEIYTHPFLRSIMAGVTSLMCSYNLINGTWACENENILNGIVKFETGFRGYIMSDWGATHSTMSVATGLDMEMPDNHFFANTLVTYVNNGTIPESRIDDLATRIIAGWYFTHQDSADFPAVNFAANDPDNDALNEHIDVQADHDQVTREIGAASVVLLKNVNGALPFKKPRSIALIGSDAGPGISGPNDNQLGNTRGVDGVLVMGSGSGIANMTYLVTPREAIQRRARQDHTSVSWFFDDFNVARAGNVARKKSAALVFISADSGEGADRTNLTAWRNGEALVQAAANQNNNTIVVVNSVGPILVEPWIDHPNVTAVLWAGVPGQEVGNAITDVLWGEYNPSGRLPYTIAKRIEDYGAQVVPANGIPDVIAVPYNDRLLIDYRFFDANNIAPRFEFGFGLSYTKFQYSGLSVKRLTTTGGDTAGASAWDSGKASPHVEGGSTAAWLHRPAYQVTFNIKNTGSVAGSEVPQLYINFPQSSGEPPSVLRGFDATPVIKPGRSQKVTLSLSRYDLSIWDVVAQGWRRPAGTIGVTIGASSRDARLNGTLPGSI</sequence>
<proteinExistence type="inferred from homology"/>
<dbReference type="Gene3D" id="2.60.40.10">
    <property type="entry name" value="Immunoglobulins"/>
    <property type="match status" value="1"/>
</dbReference>
<protein>
    <recommendedName>
        <fullName evidence="4">beta-glucosidase</fullName>
        <ecNumber evidence="4">3.2.1.21</ecNumber>
    </recommendedName>
</protein>
<evidence type="ECO:0000256" key="11">
    <source>
        <dbReference type="SAM" id="SignalP"/>
    </source>
</evidence>
<dbReference type="InterPro" id="IPR026891">
    <property type="entry name" value="Fn3-like"/>
</dbReference>
<accession>A0AAD5YTW5</accession>
<dbReference type="FunFam" id="3.20.20.300:FF:000002">
    <property type="entry name" value="Probable beta-glucosidase"/>
    <property type="match status" value="1"/>
</dbReference>
<dbReference type="EMBL" id="JANIEX010000164">
    <property type="protein sequence ID" value="KAJ3571939.1"/>
    <property type="molecule type" value="Genomic_DNA"/>
</dbReference>
<keyword evidence="7" id="KW-0325">Glycoprotein</keyword>
<evidence type="ECO:0000256" key="7">
    <source>
        <dbReference type="ARBA" id="ARBA00023180"/>
    </source>
</evidence>
<feature type="domain" description="Fibronectin type III-like" evidence="12">
    <location>
        <begin position="777"/>
        <end position="847"/>
    </location>
</feature>
<dbReference type="SUPFAM" id="SSF52279">
    <property type="entry name" value="Beta-D-glucan exohydrolase, C-terminal domain"/>
    <property type="match status" value="1"/>
</dbReference>
<gene>
    <name evidence="13" type="ORF">NP233_g3419</name>
</gene>
<dbReference type="Pfam" id="PF01915">
    <property type="entry name" value="Glyco_hydro_3_C"/>
    <property type="match status" value="1"/>
</dbReference>
<dbReference type="Pfam" id="PF14310">
    <property type="entry name" value="Fn3-like"/>
    <property type="match status" value="1"/>
</dbReference>
<evidence type="ECO:0000256" key="10">
    <source>
        <dbReference type="ARBA" id="ARBA00023326"/>
    </source>
</evidence>
<evidence type="ECO:0000313" key="13">
    <source>
        <dbReference type="EMBL" id="KAJ3571939.1"/>
    </source>
</evidence>
<dbReference type="Gene3D" id="3.40.50.1700">
    <property type="entry name" value="Glycoside hydrolase family 3 C-terminal domain"/>
    <property type="match status" value="1"/>
</dbReference>
<dbReference type="InterPro" id="IPR001764">
    <property type="entry name" value="Glyco_hydro_3_N"/>
</dbReference>
<evidence type="ECO:0000313" key="14">
    <source>
        <dbReference type="Proteomes" id="UP001213000"/>
    </source>
</evidence>
<dbReference type="InterPro" id="IPR036881">
    <property type="entry name" value="Glyco_hydro_3_C_sf"/>
</dbReference>
<feature type="signal peptide" evidence="11">
    <location>
        <begin position="1"/>
        <end position="15"/>
    </location>
</feature>
<evidence type="ECO:0000259" key="12">
    <source>
        <dbReference type="SMART" id="SM01217"/>
    </source>
</evidence>
<evidence type="ECO:0000256" key="3">
    <source>
        <dbReference type="ARBA" id="ARBA00005336"/>
    </source>
</evidence>
<name>A0AAD5YTW5_9AGAR</name>
<dbReference type="GO" id="GO:0008422">
    <property type="term" value="F:beta-glucosidase activity"/>
    <property type="evidence" value="ECO:0007669"/>
    <property type="project" value="UniProtKB-EC"/>
</dbReference>
<keyword evidence="5" id="KW-0378">Hydrolase</keyword>
<dbReference type="PANTHER" id="PTHR42715:SF2">
    <property type="entry name" value="BETA-GLUCOSIDASE F-RELATED"/>
    <property type="match status" value="1"/>
</dbReference>
<comment type="catalytic activity">
    <reaction evidence="1">
        <text>Hydrolysis of terminal, non-reducing beta-D-glucosyl residues with release of beta-D-glucose.</text>
        <dbReference type="EC" id="3.2.1.21"/>
    </reaction>
</comment>
<keyword evidence="10" id="KW-0624">Polysaccharide degradation</keyword>
<dbReference type="PANTHER" id="PTHR42715">
    <property type="entry name" value="BETA-GLUCOSIDASE"/>
    <property type="match status" value="1"/>
</dbReference>
<evidence type="ECO:0000256" key="9">
    <source>
        <dbReference type="ARBA" id="ARBA00023295"/>
    </source>
</evidence>
<dbReference type="AlphaFoldDB" id="A0AAD5YTW5"/>
<evidence type="ECO:0000256" key="1">
    <source>
        <dbReference type="ARBA" id="ARBA00000448"/>
    </source>
</evidence>
<comment type="pathway">
    <text evidence="2">Glycan metabolism; cellulose degradation.</text>
</comment>
<dbReference type="InterPro" id="IPR002772">
    <property type="entry name" value="Glyco_hydro_3_C"/>
</dbReference>
<dbReference type="FunFam" id="3.40.50.1700:FF:000003">
    <property type="entry name" value="Probable beta-glucosidase"/>
    <property type="match status" value="1"/>
</dbReference>